<dbReference type="Proteomes" id="UP000600565">
    <property type="component" value="Unassembled WGS sequence"/>
</dbReference>
<protein>
    <submittedName>
        <fullName evidence="1">HEAT repeat domain-containing protein</fullName>
    </submittedName>
</protein>
<evidence type="ECO:0000313" key="1">
    <source>
        <dbReference type="EMBL" id="MBD8033169.1"/>
    </source>
</evidence>
<evidence type="ECO:0000313" key="2">
    <source>
        <dbReference type="Proteomes" id="UP000600565"/>
    </source>
</evidence>
<keyword evidence="2" id="KW-1185">Reference proteome</keyword>
<name>A0ABR8XMJ9_9BACL</name>
<dbReference type="Pfam" id="PF13646">
    <property type="entry name" value="HEAT_2"/>
    <property type="match status" value="1"/>
</dbReference>
<comment type="caution">
    <text evidence="1">The sequence shown here is derived from an EMBL/GenBank/DDBJ whole genome shotgun (WGS) entry which is preliminary data.</text>
</comment>
<reference evidence="1 2" key="1">
    <citation type="submission" date="2020-08" db="EMBL/GenBank/DDBJ databases">
        <title>A Genomic Blueprint of the Chicken Gut Microbiome.</title>
        <authorList>
            <person name="Gilroy R."/>
            <person name="Ravi A."/>
            <person name="Getino M."/>
            <person name="Pursley I."/>
            <person name="Horton D.L."/>
            <person name="Alikhan N.-F."/>
            <person name="Baker D."/>
            <person name="Gharbi K."/>
            <person name="Hall N."/>
            <person name="Watson M."/>
            <person name="Adriaenssens E.M."/>
            <person name="Foster-Nyarko E."/>
            <person name="Jarju S."/>
            <person name="Secka A."/>
            <person name="Antonio M."/>
            <person name="Oren A."/>
            <person name="Chaudhuri R."/>
            <person name="La Ragione R.M."/>
            <person name="Hildebrand F."/>
            <person name="Pallen M.J."/>
        </authorList>
    </citation>
    <scope>NUCLEOTIDE SEQUENCE [LARGE SCALE GENOMIC DNA]</scope>
    <source>
        <strain evidence="1 2">Sa1YVA6</strain>
    </source>
</reference>
<organism evidence="1 2">
    <name type="scientific">Solibacillus merdavium</name>
    <dbReference type="NCBI Taxonomy" id="2762218"/>
    <lineage>
        <taxon>Bacteria</taxon>
        <taxon>Bacillati</taxon>
        <taxon>Bacillota</taxon>
        <taxon>Bacilli</taxon>
        <taxon>Bacillales</taxon>
        <taxon>Caryophanaceae</taxon>
        <taxon>Solibacillus</taxon>
    </lineage>
</organism>
<sequence>MNQQKQESTQQLPENFSELKKAVNRTADWEERLNAVQELAKYKSDETIKILQYVAKADLVTKVREAAARHLKKMGQEVEAAETPKGDLFKDLRKIFKRIKKSLPADHTYEDFKVKLEKMRSDIYNTYEGEKGAQFDAWLKDMWETTTTKK</sequence>
<dbReference type="RefSeq" id="WP_191703742.1">
    <property type="nucleotide sequence ID" value="NZ_JACSPW010000007.1"/>
</dbReference>
<accession>A0ABR8XMJ9</accession>
<proteinExistence type="predicted"/>
<gene>
    <name evidence="1" type="ORF">H9632_08825</name>
</gene>
<dbReference type="EMBL" id="JACSPW010000007">
    <property type="protein sequence ID" value="MBD8033169.1"/>
    <property type="molecule type" value="Genomic_DNA"/>
</dbReference>